<dbReference type="EMBL" id="CDMZ01005778">
    <property type="protein sequence ID" value="CEM54344.1"/>
    <property type="molecule type" value="Genomic_DNA"/>
</dbReference>
<dbReference type="AlphaFoldDB" id="A0A0G4IAX2"/>
<gene>
    <name evidence="3" type="ORF">Cvel_12699</name>
</gene>
<proteinExistence type="predicted"/>
<feature type="transmembrane region" description="Helical" evidence="2">
    <location>
        <begin position="647"/>
        <end position="670"/>
    </location>
</feature>
<feature type="compositionally biased region" description="Acidic residues" evidence="1">
    <location>
        <begin position="331"/>
        <end position="340"/>
    </location>
</feature>
<name>A0A0G4IAX2_9ALVE</name>
<keyword evidence="2" id="KW-0472">Membrane</keyword>
<feature type="compositionally biased region" description="Basic and acidic residues" evidence="1">
    <location>
        <begin position="305"/>
        <end position="317"/>
    </location>
</feature>
<keyword evidence="2" id="KW-0812">Transmembrane</keyword>
<evidence type="ECO:0000313" key="3">
    <source>
        <dbReference type="EMBL" id="CEM54344.1"/>
    </source>
</evidence>
<feature type="transmembrane region" description="Helical" evidence="2">
    <location>
        <begin position="616"/>
        <end position="635"/>
    </location>
</feature>
<feature type="region of interest" description="Disordered" evidence="1">
    <location>
        <begin position="1"/>
        <end position="39"/>
    </location>
</feature>
<reference evidence="3" key="1">
    <citation type="submission" date="2014-11" db="EMBL/GenBank/DDBJ databases">
        <authorList>
            <person name="Otto D Thomas"/>
            <person name="Naeem Raeece"/>
        </authorList>
    </citation>
    <scope>NUCLEOTIDE SEQUENCE</scope>
</reference>
<feature type="region of interest" description="Disordered" evidence="1">
    <location>
        <begin position="296"/>
        <end position="347"/>
    </location>
</feature>
<evidence type="ECO:0000256" key="1">
    <source>
        <dbReference type="SAM" id="MobiDB-lite"/>
    </source>
</evidence>
<feature type="region of interest" description="Disordered" evidence="1">
    <location>
        <begin position="900"/>
        <end position="931"/>
    </location>
</feature>
<feature type="region of interest" description="Disordered" evidence="1">
    <location>
        <begin position="162"/>
        <end position="188"/>
    </location>
</feature>
<feature type="compositionally biased region" description="Polar residues" evidence="1">
    <location>
        <begin position="905"/>
        <end position="931"/>
    </location>
</feature>
<keyword evidence="2" id="KW-1133">Transmembrane helix</keyword>
<feature type="compositionally biased region" description="Basic and acidic residues" evidence="1">
    <location>
        <begin position="23"/>
        <end position="32"/>
    </location>
</feature>
<feature type="transmembrane region" description="Helical" evidence="2">
    <location>
        <begin position="589"/>
        <end position="610"/>
    </location>
</feature>
<protein>
    <submittedName>
        <fullName evidence="3">Uncharacterized protein</fullName>
    </submittedName>
</protein>
<dbReference type="VEuPathDB" id="CryptoDB:Cvel_12699"/>
<evidence type="ECO:0000256" key="2">
    <source>
        <dbReference type="SAM" id="Phobius"/>
    </source>
</evidence>
<organism evidence="3">
    <name type="scientific">Chromera velia CCMP2878</name>
    <dbReference type="NCBI Taxonomy" id="1169474"/>
    <lineage>
        <taxon>Eukaryota</taxon>
        <taxon>Sar</taxon>
        <taxon>Alveolata</taxon>
        <taxon>Colpodellida</taxon>
        <taxon>Chromeraceae</taxon>
        <taxon>Chromera</taxon>
    </lineage>
</organism>
<accession>A0A0G4IAX2</accession>
<sequence>MSNYEDDPDPNPSETTLMLGGSEEEKVCKEENQNDQEVTSPRALVTLPVDGCTVSPSLAEEVLNREDSGAPPYVVAGQGEGGETGEEGVEVLTEEEKRRMMTDSLQRCLRAGDKKENIGTLAVDMLAHVIAFEQDHEFAQDCIPWIALRHVQYDVPLDKMPVLRSPSSSRRVGKSPKGKLGGGSSTKGQGALAEDLCALLTWLVEAVQDIKKLRGVVDCLGIPFDALFKNCGQVPDLLKEVVGQDWDPEHDEAWQWLWSLVVDERNNNDRERVFAGWQSVEAAVLRERTANRQGEANPAEFFLSEEEKNRKAMEKRSSVTPGGDVTGEGPEGGEGDEESGGGEGAFEAEGKRGLANWLCGRRKKKKAHMGGEGSLIDNNEKEERQKALKHKLQTAYKPPKEVTAAVLDEFWQQVSEAPTIGQSLKKLAQEEWLPQYQHAWTKFFNIAAAGLAEFIVAGLDPVTRALVTGSLADLQNALMGKARGLRTKCCCESNKSGVYCGRELFWSVYGREILSVLCNEAPDLLKVFLDGHIWTSDLELTSERGALYKSTAQFPLSRVALLGRGRFAAHPTIEWIVEAKWRLFARTEFLIRNFFYLFIALFGTLGYVWLQAGDPWTSFSFRCLALLCAVTLSFLEILTCIRQTQNGFVVGGLPFHMTLAYITLAFATAFRLIAGQSLPATGGTENAVLITIGLLVGSFRPDFENEADLLITRFFVLSYMSIASLLLAKFLLVLYADTVMVRRSAIGGEESDSEEAALGRAVMVADIENSLTPSRLKRLHERHVKDLFEQNLFFNSELEHSPQGGVAVEMQPSFRSPSLDTDGQNDRRQIYDSEEGPEMPWPVETVNEKEAAGDSDNADSEAQREMKAVCDSISSVEKAMKGLSTLMAKIGRTLKSAGLVDHNDGTTARESGTFGTTAMLTASSGGNSNKR</sequence>
<feature type="compositionally biased region" description="Polar residues" evidence="1">
    <location>
        <begin position="813"/>
        <end position="822"/>
    </location>
</feature>
<feature type="region of interest" description="Disordered" evidence="1">
    <location>
        <begin position="813"/>
        <end position="865"/>
    </location>
</feature>
<dbReference type="PhylomeDB" id="A0A0G4IAX2"/>
<feature type="transmembrane region" description="Helical" evidence="2">
    <location>
        <begin position="714"/>
        <end position="736"/>
    </location>
</feature>